<dbReference type="InterPro" id="IPR020476">
    <property type="entry name" value="Nudix_hydrolase"/>
</dbReference>
<accession>A0A1M5CWY7</accession>
<proteinExistence type="inferred from homology"/>
<comment type="cofactor">
    <cofactor evidence="1">
        <name>Mg(2+)</name>
        <dbReference type="ChEBI" id="CHEBI:18420"/>
    </cofactor>
</comment>
<evidence type="ECO:0000256" key="3">
    <source>
        <dbReference type="ARBA" id="ARBA00022801"/>
    </source>
</evidence>
<protein>
    <submittedName>
        <fullName evidence="7">Mutator mutT protein</fullName>
    </submittedName>
</protein>
<dbReference type="PROSITE" id="PS51462">
    <property type="entry name" value="NUDIX"/>
    <property type="match status" value="1"/>
</dbReference>
<evidence type="ECO:0000313" key="8">
    <source>
        <dbReference type="Proteomes" id="UP000184480"/>
    </source>
</evidence>
<dbReference type="EMBL" id="FQUC01000008">
    <property type="protein sequence ID" value="SHF59206.1"/>
    <property type="molecule type" value="Genomic_DNA"/>
</dbReference>
<keyword evidence="4" id="KW-0460">Magnesium</keyword>
<evidence type="ECO:0000256" key="1">
    <source>
        <dbReference type="ARBA" id="ARBA00001946"/>
    </source>
</evidence>
<dbReference type="Proteomes" id="UP000184480">
    <property type="component" value="Unassembled WGS sequence"/>
</dbReference>
<dbReference type="PANTHER" id="PTHR42904:SF12">
    <property type="entry name" value="ADP-RIBOSE PYROPHOSPHATASE-RELATED"/>
    <property type="match status" value="1"/>
</dbReference>
<dbReference type="GO" id="GO:0005829">
    <property type="term" value="C:cytosol"/>
    <property type="evidence" value="ECO:0007669"/>
    <property type="project" value="TreeGrafter"/>
</dbReference>
<comment type="similarity">
    <text evidence="5">Belongs to the Nudix hydrolase family.</text>
</comment>
<dbReference type="CDD" id="cd04681">
    <property type="entry name" value="NUDIX_Hydrolase"/>
    <property type="match status" value="1"/>
</dbReference>
<dbReference type="GO" id="GO:0035529">
    <property type="term" value="F:NADH pyrophosphatase activity"/>
    <property type="evidence" value="ECO:0007669"/>
    <property type="project" value="TreeGrafter"/>
</dbReference>
<dbReference type="AlphaFoldDB" id="A0A1M5CWY7"/>
<evidence type="ECO:0000256" key="5">
    <source>
        <dbReference type="RuleBase" id="RU003476"/>
    </source>
</evidence>
<dbReference type="InterPro" id="IPR050241">
    <property type="entry name" value="NAD-cap_RNA_hydrolase_NudC"/>
</dbReference>
<dbReference type="InterPro" id="IPR000086">
    <property type="entry name" value="NUDIX_hydrolase_dom"/>
</dbReference>
<dbReference type="PROSITE" id="PS00893">
    <property type="entry name" value="NUDIX_BOX"/>
    <property type="match status" value="1"/>
</dbReference>
<evidence type="ECO:0000259" key="6">
    <source>
        <dbReference type="PROSITE" id="PS51462"/>
    </source>
</evidence>
<dbReference type="Gene3D" id="3.90.79.10">
    <property type="entry name" value="Nucleoside Triphosphate Pyrophosphohydrolase"/>
    <property type="match status" value="1"/>
</dbReference>
<dbReference type="SUPFAM" id="SSF55811">
    <property type="entry name" value="Nudix"/>
    <property type="match status" value="1"/>
</dbReference>
<dbReference type="STRING" id="1346286.SAMN05444362_1085"/>
<gene>
    <name evidence="7" type="ORF">SAMN05444362_1085</name>
</gene>
<keyword evidence="8" id="KW-1185">Reference proteome</keyword>
<evidence type="ECO:0000313" key="7">
    <source>
        <dbReference type="EMBL" id="SHF59206.1"/>
    </source>
</evidence>
<sequence>MPEKKHPLDLFKYCPKCGSDRFVINNFKSKCCESCHFIYYFNPSSATVSVIINKKKELLVATRASDPAKGTFDLPGGFVDMNETAEEAVIREVNEETGLQINSVRYLFSIPNTYLYSGFEVQTTDMFFLCETNDDSSFSAHDDVAALQFIPISELNPSLFGLMSVRKGIEKIQLMNL</sequence>
<evidence type="ECO:0000256" key="4">
    <source>
        <dbReference type="ARBA" id="ARBA00022842"/>
    </source>
</evidence>
<dbReference type="InterPro" id="IPR015797">
    <property type="entry name" value="NUDIX_hydrolase-like_dom_sf"/>
</dbReference>
<keyword evidence="2" id="KW-0479">Metal-binding</keyword>
<dbReference type="PRINTS" id="PR00502">
    <property type="entry name" value="NUDIXFAMILY"/>
</dbReference>
<keyword evidence="3 5" id="KW-0378">Hydrolase</keyword>
<name>A0A1M5CWY7_9BACT</name>
<dbReference type="GO" id="GO:0019677">
    <property type="term" value="P:NAD+ catabolic process"/>
    <property type="evidence" value="ECO:0007669"/>
    <property type="project" value="TreeGrafter"/>
</dbReference>
<dbReference type="RefSeq" id="WP_062178371.1">
    <property type="nucleotide sequence ID" value="NZ_BBXL01000004.1"/>
</dbReference>
<dbReference type="InterPro" id="IPR020084">
    <property type="entry name" value="NUDIX_hydrolase_CS"/>
</dbReference>
<evidence type="ECO:0000256" key="2">
    <source>
        <dbReference type="ARBA" id="ARBA00022723"/>
    </source>
</evidence>
<dbReference type="Pfam" id="PF00293">
    <property type="entry name" value="NUDIX"/>
    <property type="match status" value="1"/>
</dbReference>
<organism evidence="7 8">
    <name type="scientific">Dysgonomonas macrotermitis</name>
    <dbReference type="NCBI Taxonomy" id="1346286"/>
    <lineage>
        <taxon>Bacteria</taxon>
        <taxon>Pseudomonadati</taxon>
        <taxon>Bacteroidota</taxon>
        <taxon>Bacteroidia</taxon>
        <taxon>Bacteroidales</taxon>
        <taxon>Dysgonomonadaceae</taxon>
        <taxon>Dysgonomonas</taxon>
    </lineage>
</organism>
<dbReference type="PANTHER" id="PTHR42904">
    <property type="entry name" value="NUDIX HYDROLASE, NUDC SUBFAMILY"/>
    <property type="match status" value="1"/>
</dbReference>
<dbReference type="GO" id="GO:0006742">
    <property type="term" value="P:NADP+ catabolic process"/>
    <property type="evidence" value="ECO:0007669"/>
    <property type="project" value="TreeGrafter"/>
</dbReference>
<feature type="domain" description="Nudix hydrolase" evidence="6">
    <location>
        <begin position="43"/>
        <end position="176"/>
    </location>
</feature>
<reference evidence="8" key="1">
    <citation type="submission" date="2016-11" db="EMBL/GenBank/DDBJ databases">
        <authorList>
            <person name="Varghese N."/>
            <person name="Submissions S."/>
        </authorList>
    </citation>
    <scope>NUCLEOTIDE SEQUENCE [LARGE SCALE GENOMIC DNA]</scope>
    <source>
        <strain evidence="8">DSM 27370</strain>
    </source>
</reference>
<dbReference type="OrthoDB" id="9786141at2"/>
<dbReference type="GO" id="GO:0046872">
    <property type="term" value="F:metal ion binding"/>
    <property type="evidence" value="ECO:0007669"/>
    <property type="project" value="UniProtKB-KW"/>
</dbReference>